<comment type="caution">
    <text evidence="1">The sequence shown here is derived from an EMBL/GenBank/DDBJ whole genome shotgun (WGS) entry which is preliminary data.</text>
</comment>
<accession>A0A1R0GRG7</accession>
<evidence type="ECO:0000313" key="2">
    <source>
        <dbReference type="Proteomes" id="UP000187455"/>
    </source>
</evidence>
<name>A0A1R0GRG7_9FUNG</name>
<dbReference type="OrthoDB" id="10561869at2759"/>
<proteinExistence type="predicted"/>
<keyword evidence="2" id="KW-1185">Reference proteome</keyword>
<reference evidence="1 2" key="1">
    <citation type="journal article" date="2016" name="Mol. Biol. Evol.">
        <title>Genome-Wide Survey of Gut Fungi (Harpellales) Reveals the First Horizontally Transferred Ubiquitin Gene from a Mosquito Host.</title>
        <authorList>
            <person name="Wang Y."/>
            <person name="White M.M."/>
            <person name="Kvist S."/>
            <person name="Moncalvo J.M."/>
        </authorList>
    </citation>
    <scope>NUCLEOTIDE SEQUENCE [LARGE SCALE GENOMIC DNA]</scope>
    <source>
        <strain evidence="1 2">ALG-7-W6</strain>
    </source>
</reference>
<evidence type="ECO:0000313" key="1">
    <source>
        <dbReference type="EMBL" id="OLY79493.1"/>
    </source>
</evidence>
<protein>
    <submittedName>
        <fullName evidence="1">Uncharacterized protein</fullName>
    </submittedName>
</protein>
<gene>
    <name evidence="1" type="ORF">AYI68_g6437</name>
</gene>
<sequence length="115" mass="13095">MTRESSQAIIKEVAALLSKRAIDEVKDWRPPLGFGSPETQKLRGDAESQGEVYKENRNGFLLVSQPRIQNQTREIQHNTILTNNAIDYDDKLSRYESYSSIRKVKGPQKGSQQTD</sequence>
<dbReference type="EMBL" id="LSSL01004392">
    <property type="protein sequence ID" value="OLY79493.1"/>
    <property type="molecule type" value="Genomic_DNA"/>
</dbReference>
<dbReference type="AlphaFoldDB" id="A0A1R0GRG7"/>
<dbReference type="Proteomes" id="UP000187455">
    <property type="component" value="Unassembled WGS sequence"/>
</dbReference>
<organism evidence="1 2">
    <name type="scientific">Smittium mucronatum</name>
    <dbReference type="NCBI Taxonomy" id="133383"/>
    <lineage>
        <taxon>Eukaryota</taxon>
        <taxon>Fungi</taxon>
        <taxon>Fungi incertae sedis</taxon>
        <taxon>Zoopagomycota</taxon>
        <taxon>Kickxellomycotina</taxon>
        <taxon>Harpellomycetes</taxon>
        <taxon>Harpellales</taxon>
        <taxon>Legeriomycetaceae</taxon>
        <taxon>Smittium</taxon>
    </lineage>
</organism>